<evidence type="ECO:0000313" key="5">
    <source>
        <dbReference type="EnsemblMetazoa" id="XP_031787248"/>
    </source>
</evidence>
<reference evidence="5" key="1">
    <citation type="submission" date="2021-01" db="UniProtKB">
        <authorList>
            <consortium name="EnsemblMetazoa"/>
        </authorList>
    </citation>
    <scope>IDENTIFICATION</scope>
</reference>
<dbReference type="SUPFAM" id="SSF48452">
    <property type="entry name" value="TPR-like"/>
    <property type="match status" value="1"/>
</dbReference>
<evidence type="ECO:0000256" key="1">
    <source>
        <dbReference type="ARBA" id="ARBA00022803"/>
    </source>
</evidence>
<dbReference type="PANTHER" id="PTHR12558">
    <property type="entry name" value="CELL DIVISION CYCLE 16,23,27"/>
    <property type="match status" value="1"/>
</dbReference>
<organism evidence="5 6">
    <name type="scientific">Nasonia vitripennis</name>
    <name type="common">Parasitic wasp</name>
    <dbReference type="NCBI Taxonomy" id="7425"/>
    <lineage>
        <taxon>Eukaryota</taxon>
        <taxon>Metazoa</taxon>
        <taxon>Ecdysozoa</taxon>
        <taxon>Arthropoda</taxon>
        <taxon>Hexapoda</taxon>
        <taxon>Insecta</taxon>
        <taxon>Pterygota</taxon>
        <taxon>Neoptera</taxon>
        <taxon>Endopterygota</taxon>
        <taxon>Hymenoptera</taxon>
        <taxon>Apocrita</taxon>
        <taxon>Proctotrupomorpha</taxon>
        <taxon>Chalcidoidea</taxon>
        <taxon>Pteromalidae</taxon>
        <taxon>Pteromalinae</taxon>
        <taxon>Nasonia</taxon>
    </lineage>
</organism>
<evidence type="ECO:0000256" key="2">
    <source>
        <dbReference type="ARBA" id="ARBA00038210"/>
    </source>
</evidence>
<dbReference type="PANTHER" id="PTHR12558:SF13">
    <property type="entry name" value="CELL DIVISION CYCLE PROTEIN 27 HOMOLOG"/>
    <property type="match status" value="1"/>
</dbReference>
<dbReference type="EnsemblMetazoa" id="XM_031931388">
    <property type="protein sequence ID" value="XP_031787248"/>
    <property type="gene ID" value="LOC100679734"/>
</dbReference>
<dbReference type="InterPro" id="IPR019734">
    <property type="entry name" value="TPR_rpt"/>
</dbReference>
<evidence type="ECO:0000313" key="6">
    <source>
        <dbReference type="Proteomes" id="UP000002358"/>
    </source>
</evidence>
<sequence length="465" mass="54284">MDRVENEDGTEGAEFENKLQTLEYPFTWDMDDIDNDAVLATGYKPHDEEEFIPLLKLMRIVMLVFVQTKKNEDPDSILENLEKCDDVVVAIKEQADPNISIEAVMHVLQAMQCHVFWTLNRRNRAKVIFEEIKSVSATDKIARSTINACRSIGWSKYHLLGTEEAVDFSRKAIADNPECDLCYFILGKNLRRIRRDMSVGSIPNKEEADAFIEAYEKSKNVVYGIFVAQMYREQRSIMKAIKMYEEIYRSKPKSYAVYLRLALGFLQLMKLPLAKMCLDEVAVQCPDDVMYLHYRGKYHMKTKKFREAIYYLKKAADRNNCPAAKDYLRCMLKVNPLFNATEYLLTLVERYKDLPEKQIQGLVLETAYSYLTKGQMEKSLKHFLHSIEIDPKSQTLTEFYSLFRPGQSQNVYKMLAQEVFPRVRQSRELLDESALETYEDLKNYYDEYLESQLQATQTAFSKVRT</sequence>
<keyword evidence="1 4" id="KW-0802">TPR repeat</keyword>
<dbReference type="PROSITE" id="PS50005">
    <property type="entry name" value="TPR"/>
    <property type="match status" value="1"/>
</dbReference>
<dbReference type="Proteomes" id="UP000002358">
    <property type="component" value="Chromosome 5"/>
</dbReference>
<dbReference type="InterPro" id="IPR011990">
    <property type="entry name" value="TPR-like_helical_dom_sf"/>
</dbReference>
<dbReference type="SMR" id="A0A7M7QKW5"/>
<evidence type="ECO:0000256" key="3">
    <source>
        <dbReference type="ARBA" id="ARBA00039307"/>
    </source>
</evidence>
<protein>
    <recommendedName>
        <fullName evidence="3">Cell division cycle protein 27 homolog</fullName>
    </recommendedName>
</protein>
<accession>A0A7M7QKW5</accession>
<proteinExistence type="inferred from homology"/>
<feature type="repeat" description="TPR" evidence="4">
    <location>
        <begin position="360"/>
        <end position="393"/>
    </location>
</feature>
<dbReference type="RefSeq" id="XP_031787248.1">
    <property type="nucleotide sequence ID" value="XM_031931388.2"/>
</dbReference>
<keyword evidence="6" id="KW-1185">Reference proteome</keyword>
<dbReference type="AlphaFoldDB" id="A0A7M7QKW5"/>
<dbReference type="GeneID" id="100679734"/>
<comment type="similarity">
    <text evidence="2">Belongs to the APC3/CDC27 family.</text>
</comment>
<dbReference type="Gene3D" id="1.25.40.10">
    <property type="entry name" value="Tetratricopeptide repeat domain"/>
    <property type="match status" value="1"/>
</dbReference>
<name>A0A7M7QKW5_NASVI</name>
<evidence type="ECO:0000256" key="4">
    <source>
        <dbReference type="PROSITE-ProRule" id="PRU00339"/>
    </source>
</evidence>